<protein>
    <submittedName>
        <fullName evidence="2">Uncharacterized protein</fullName>
    </submittedName>
</protein>
<feature type="region of interest" description="Disordered" evidence="1">
    <location>
        <begin position="103"/>
        <end position="154"/>
    </location>
</feature>
<evidence type="ECO:0000313" key="3">
    <source>
        <dbReference type="Proteomes" id="UP001316803"/>
    </source>
</evidence>
<dbReference type="EMBL" id="JAKLMC020000048">
    <property type="protein sequence ID" value="KAK5948426.1"/>
    <property type="molecule type" value="Genomic_DNA"/>
</dbReference>
<proteinExistence type="predicted"/>
<evidence type="ECO:0000256" key="1">
    <source>
        <dbReference type="SAM" id="MobiDB-lite"/>
    </source>
</evidence>
<organism evidence="2 3">
    <name type="scientific">Knufia fluminis</name>
    <dbReference type="NCBI Taxonomy" id="191047"/>
    <lineage>
        <taxon>Eukaryota</taxon>
        <taxon>Fungi</taxon>
        <taxon>Dikarya</taxon>
        <taxon>Ascomycota</taxon>
        <taxon>Pezizomycotina</taxon>
        <taxon>Eurotiomycetes</taxon>
        <taxon>Chaetothyriomycetidae</taxon>
        <taxon>Chaetothyriales</taxon>
        <taxon>Trichomeriaceae</taxon>
        <taxon>Knufia</taxon>
    </lineage>
</organism>
<dbReference type="AlphaFoldDB" id="A0AAN8I3I5"/>
<gene>
    <name evidence="2" type="ORF">OHC33_010600</name>
</gene>
<reference evidence="2 3" key="1">
    <citation type="submission" date="2022-12" db="EMBL/GenBank/DDBJ databases">
        <title>Genomic features and morphological characterization of a novel Knufia sp. strain isolated from spacecraft assembly facility.</title>
        <authorList>
            <person name="Teixeira M."/>
            <person name="Chander A.M."/>
            <person name="Stajich J.E."/>
            <person name="Venkateswaran K."/>
        </authorList>
    </citation>
    <scope>NUCLEOTIDE SEQUENCE [LARGE SCALE GENOMIC DNA]</scope>
    <source>
        <strain evidence="2 3">FJI-L2-BK-P2</strain>
    </source>
</reference>
<accession>A0AAN8I3I5</accession>
<keyword evidence="3" id="KW-1185">Reference proteome</keyword>
<name>A0AAN8I3I5_9EURO</name>
<dbReference type="Proteomes" id="UP001316803">
    <property type="component" value="Unassembled WGS sequence"/>
</dbReference>
<sequence length="154" mass="16843">MGPIFKGRWLPGRTVLKAIERGSQGVSSFLNRAFIMPKGKEEERKKWTQQMKHKAGQRDAVRVRQGQWNLAAGLPVGALGPVWPPCELGGGGMVLVTMEDLEAKEETADDEVEGEETVLGGEIAGALDGTTDVDDEEEAVPRKRPRLDKAIHDL</sequence>
<feature type="compositionally biased region" description="Acidic residues" evidence="1">
    <location>
        <begin position="103"/>
        <end position="116"/>
    </location>
</feature>
<comment type="caution">
    <text evidence="2">The sequence shown here is derived from an EMBL/GenBank/DDBJ whole genome shotgun (WGS) entry which is preliminary data.</text>
</comment>
<evidence type="ECO:0000313" key="2">
    <source>
        <dbReference type="EMBL" id="KAK5948426.1"/>
    </source>
</evidence>